<dbReference type="EMBL" id="VSRQ01000001">
    <property type="protein sequence ID" value="TYK52606.1"/>
    <property type="molecule type" value="Genomic_DNA"/>
</dbReference>
<proteinExistence type="predicted"/>
<protein>
    <submittedName>
        <fullName evidence="1">Uncharacterized protein</fullName>
    </submittedName>
</protein>
<dbReference type="RefSeq" id="WP_148757207.1">
    <property type="nucleotide sequence ID" value="NZ_VSRQ01000001.1"/>
</dbReference>
<reference evidence="1 2" key="1">
    <citation type="submission" date="2019-08" db="EMBL/GenBank/DDBJ databases">
        <title>Actinomadura sp. nov. CYP1-5 isolated from mountain soil.</title>
        <authorList>
            <person name="Songsumanus A."/>
            <person name="Kuncharoen N."/>
            <person name="Kudo T."/>
            <person name="Yuki M."/>
            <person name="Igarashi Y."/>
            <person name="Tanasupawat S."/>
        </authorList>
    </citation>
    <scope>NUCLEOTIDE SEQUENCE [LARGE SCALE GENOMIC DNA]</scope>
    <source>
        <strain evidence="1 2">CYP1-5</strain>
    </source>
</reference>
<dbReference type="Proteomes" id="UP000323505">
    <property type="component" value="Unassembled WGS sequence"/>
</dbReference>
<sequence length="103" mass="11283">MTQPYGRLDPLYEAVRVRAPQVEAARVHRGITTQAQGGEPLLFIRVSYRTNGPRRVVWDDGLGVYRWDSGPNAGVQLGRDPEQAADRIAQALGAPFDPAPATE</sequence>
<comment type="caution">
    <text evidence="1">The sequence shown here is derived from an EMBL/GenBank/DDBJ whole genome shotgun (WGS) entry which is preliminary data.</text>
</comment>
<evidence type="ECO:0000313" key="1">
    <source>
        <dbReference type="EMBL" id="TYK52606.1"/>
    </source>
</evidence>
<evidence type="ECO:0000313" key="2">
    <source>
        <dbReference type="Proteomes" id="UP000323505"/>
    </source>
</evidence>
<accession>A0A5D3FXH4</accession>
<keyword evidence="2" id="KW-1185">Reference proteome</keyword>
<gene>
    <name evidence="1" type="ORF">FXF68_02210</name>
</gene>
<organism evidence="1 2">
    <name type="scientific">Actinomadura decatromicini</name>
    <dbReference type="NCBI Taxonomy" id="2604572"/>
    <lineage>
        <taxon>Bacteria</taxon>
        <taxon>Bacillati</taxon>
        <taxon>Actinomycetota</taxon>
        <taxon>Actinomycetes</taxon>
        <taxon>Streptosporangiales</taxon>
        <taxon>Thermomonosporaceae</taxon>
        <taxon>Actinomadura</taxon>
    </lineage>
</organism>
<name>A0A5D3FXH4_9ACTN</name>
<dbReference type="AlphaFoldDB" id="A0A5D3FXH4"/>